<evidence type="ECO:0000313" key="3">
    <source>
        <dbReference type="Proteomes" id="UP001165587"/>
    </source>
</evidence>
<comment type="caution">
    <text evidence="2">The sequence shown here is derived from an EMBL/GenBank/DDBJ whole genome shotgun (WGS) entry which is preliminary data.</text>
</comment>
<reference evidence="2" key="1">
    <citation type="submission" date="2022-08" db="EMBL/GenBank/DDBJ databases">
        <authorList>
            <person name="Deng Y."/>
            <person name="Han X.-F."/>
            <person name="Zhang Y.-Q."/>
        </authorList>
    </citation>
    <scope>NUCLEOTIDE SEQUENCE</scope>
    <source>
        <strain evidence="2">CPCC 203407</strain>
    </source>
</reference>
<keyword evidence="3" id="KW-1185">Reference proteome</keyword>
<dbReference type="Proteomes" id="UP001165587">
    <property type="component" value="Unassembled WGS sequence"/>
</dbReference>
<gene>
    <name evidence="2" type="ORF">N1028_16425</name>
</gene>
<proteinExistence type="predicted"/>
<organism evidence="2 3">
    <name type="scientific">Herbiconiux oxytropis</name>
    <dbReference type="NCBI Taxonomy" id="2970915"/>
    <lineage>
        <taxon>Bacteria</taxon>
        <taxon>Bacillati</taxon>
        <taxon>Actinomycetota</taxon>
        <taxon>Actinomycetes</taxon>
        <taxon>Micrococcales</taxon>
        <taxon>Microbacteriaceae</taxon>
        <taxon>Herbiconiux</taxon>
    </lineage>
</organism>
<dbReference type="AlphaFoldDB" id="A0AA41XFY7"/>
<dbReference type="RefSeq" id="WP_259530472.1">
    <property type="nucleotide sequence ID" value="NZ_JANLCK010000011.1"/>
</dbReference>
<accession>A0AA41XFY7</accession>
<sequence length="54" mass="5411">MSDEKQPGTDGPNLGGDGTIPNSRDGIALGHDPDGSNFNQEEDAGDAAGDPADD</sequence>
<evidence type="ECO:0000313" key="2">
    <source>
        <dbReference type="EMBL" id="MCS5727482.1"/>
    </source>
</evidence>
<evidence type="ECO:0000256" key="1">
    <source>
        <dbReference type="SAM" id="MobiDB-lite"/>
    </source>
</evidence>
<name>A0AA41XFY7_9MICO</name>
<feature type="region of interest" description="Disordered" evidence="1">
    <location>
        <begin position="1"/>
        <end position="54"/>
    </location>
</feature>
<feature type="compositionally biased region" description="Acidic residues" evidence="1">
    <location>
        <begin position="40"/>
        <end position="54"/>
    </location>
</feature>
<protein>
    <submittedName>
        <fullName evidence="2">Uncharacterized protein</fullName>
    </submittedName>
</protein>
<dbReference type="EMBL" id="JANLCK010000011">
    <property type="protein sequence ID" value="MCS5727482.1"/>
    <property type="molecule type" value="Genomic_DNA"/>
</dbReference>